<dbReference type="UniPathway" id="UPA00391"/>
<keyword evidence="6 11" id="KW-0862">Zinc</keyword>
<feature type="binding site" evidence="11">
    <location>
        <position position="232"/>
    </location>
    <ligand>
        <name>Zn(2+)</name>
        <dbReference type="ChEBI" id="CHEBI:29105"/>
    </ligand>
</feature>
<dbReference type="PANTHER" id="PTHR42914">
    <property type="entry name" value="7-CYANO-7-DEAZAGUANINE SYNTHASE"/>
    <property type="match status" value="1"/>
</dbReference>
<proteinExistence type="inferred from homology"/>
<dbReference type="EC" id="6.3.4.20" evidence="9 11"/>
<evidence type="ECO:0000256" key="1">
    <source>
        <dbReference type="ARBA" id="ARBA00005061"/>
    </source>
</evidence>
<keyword evidence="7 11" id="KW-0067">ATP-binding</keyword>
<feature type="binding site" evidence="11">
    <location>
        <position position="226"/>
    </location>
    <ligand>
        <name>Zn(2+)</name>
        <dbReference type="ChEBI" id="CHEBI:29105"/>
    </ligand>
</feature>
<dbReference type="STRING" id="463040.CAL15_21885"/>
<keyword evidence="13" id="KW-1185">Reference proteome</keyword>
<evidence type="ECO:0000256" key="2">
    <source>
        <dbReference type="ARBA" id="ARBA00022598"/>
    </source>
</evidence>
<dbReference type="PANTHER" id="PTHR42914:SF1">
    <property type="entry name" value="7-CYANO-7-DEAZAGUANINE SYNTHASE"/>
    <property type="match status" value="1"/>
</dbReference>
<reference evidence="12 13" key="1">
    <citation type="submission" date="2017-05" db="EMBL/GenBank/DDBJ databases">
        <title>Complete and WGS of Bordetella genogroups.</title>
        <authorList>
            <person name="Spilker T."/>
            <person name="LiPuma J."/>
        </authorList>
    </citation>
    <scope>NUCLEOTIDE SEQUENCE [LARGE SCALE GENOMIC DNA]</scope>
    <source>
        <strain evidence="12 13">AU7206</strain>
    </source>
</reference>
<keyword evidence="3 11" id="KW-0479">Metal-binding</keyword>
<comment type="cofactor">
    <cofactor evidence="11">
        <name>Zn(2+)</name>
        <dbReference type="ChEBI" id="CHEBI:29105"/>
    </cofactor>
    <text evidence="11">Binds 1 zinc ion per subunit.</text>
</comment>
<organism evidence="12 13">
    <name type="scientific">Bordetella genomosp. 13</name>
    <dbReference type="NCBI Taxonomy" id="463040"/>
    <lineage>
        <taxon>Bacteria</taxon>
        <taxon>Pseudomonadati</taxon>
        <taxon>Pseudomonadota</taxon>
        <taxon>Betaproteobacteria</taxon>
        <taxon>Burkholderiales</taxon>
        <taxon>Alcaligenaceae</taxon>
        <taxon>Bordetella</taxon>
    </lineage>
</organism>
<keyword evidence="2 11" id="KW-0436">Ligase</keyword>
<dbReference type="HAMAP" id="MF_01633">
    <property type="entry name" value="QueC"/>
    <property type="match status" value="1"/>
</dbReference>
<comment type="catalytic activity">
    <reaction evidence="10 11">
        <text>7-carboxy-7-carbaguanine + NH4(+) + 2 ATP = 7-cyano-7-carbaguanine + 2 AMP + 2 diphosphate + 2 H(+)</text>
        <dbReference type="Rhea" id="RHEA:27982"/>
        <dbReference type="ChEBI" id="CHEBI:15378"/>
        <dbReference type="ChEBI" id="CHEBI:28938"/>
        <dbReference type="ChEBI" id="CHEBI:30616"/>
        <dbReference type="ChEBI" id="CHEBI:33019"/>
        <dbReference type="ChEBI" id="CHEBI:45075"/>
        <dbReference type="ChEBI" id="CHEBI:61036"/>
        <dbReference type="ChEBI" id="CHEBI:456215"/>
        <dbReference type="EC" id="6.3.4.20"/>
    </reaction>
</comment>
<evidence type="ECO:0000256" key="9">
    <source>
        <dbReference type="ARBA" id="ARBA00039149"/>
    </source>
</evidence>
<comment type="pathway">
    <text evidence="1 11">Purine metabolism; 7-cyano-7-deazaguanine biosynthesis.</text>
</comment>
<dbReference type="EMBL" id="CP021111">
    <property type="protein sequence ID" value="ARP96780.1"/>
    <property type="molecule type" value="Genomic_DNA"/>
</dbReference>
<feature type="binding site" evidence="11">
    <location>
        <begin position="23"/>
        <end position="33"/>
    </location>
    <ligand>
        <name>ATP</name>
        <dbReference type="ChEBI" id="CHEBI:30616"/>
    </ligand>
</feature>
<gene>
    <name evidence="11" type="primary">queC</name>
    <name evidence="12" type="ORF">CAL15_21885</name>
</gene>
<accession>A0A1W6ZI04</accession>
<dbReference type="GO" id="GO:0016879">
    <property type="term" value="F:ligase activity, forming carbon-nitrogen bonds"/>
    <property type="evidence" value="ECO:0007669"/>
    <property type="project" value="UniProtKB-UniRule"/>
</dbReference>
<dbReference type="GO" id="GO:0008616">
    <property type="term" value="P:tRNA queuosine(34) biosynthetic process"/>
    <property type="evidence" value="ECO:0007669"/>
    <property type="project" value="UniProtKB-UniRule"/>
</dbReference>
<comment type="similarity">
    <text evidence="8 11">Belongs to the QueC family.</text>
</comment>
<evidence type="ECO:0000256" key="5">
    <source>
        <dbReference type="ARBA" id="ARBA00022785"/>
    </source>
</evidence>
<dbReference type="OrthoDB" id="9789567at2"/>
<evidence type="ECO:0000313" key="12">
    <source>
        <dbReference type="EMBL" id="ARP96780.1"/>
    </source>
</evidence>
<keyword evidence="4 11" id="KW-0547">Nucleotide-binding</keyword>
<evidence type="ECO:0000256" key="6">
    <source>
        <dbReference type="ARBA" id="ARBA00022833"/>
    </source>
</evidence>
<dbReference type="InterPro" id="IPR014729">
    <property type="entry name" value="Rossmann-like_a/b/a_fold"/>
</dbReference>
<dbReference type="AlphaFoldDB" id="A0A1W6ZI04"/>
<name>A0A1W6ZI04_9BORD</name>
<dbReference type="GO" id="GO:0005524">
    <property type="term" value="F:ATP binding"/>
    <property type="evidence" value="ECO:0007669"/>
    <property type="project" value="UniProtKB-UniRule"/>
</dbReference>
<evidence type="ECO:0000313" key="13">
    <source>
        <dbReference type="Proteomes" id="UP000194161"/>
    </source>
</evidence>
<evidence type="ECO:0000256" key="3">
    <source>
        <dbReference type="ARBA" id="ARBA00022723"/>
    </source>
</evidence>
<evidence type="ECO:0000256" key="8">
    <source>
        <dbReference type="ARBA" id="ARBA00037993"/>
    </source>
</evidence>
<dbReference type="Proteomes" id="UP000194161">
    <property type="component" value="Chromosome"/>
</dbReference>
<dbReference type="InterPro" id="IPR018317">
    <property type="entry name" value="QueC"/>
</dbReference>
<evidence type="ECO:0000256" key="11">
    <source>
        <dbReference type="HAMAP-Rule" id="MF_01633"/>
    </source>
</evidence>
<dbReference type="CDD" id="cd01995">
    <property type="entry name" value="QueC-like"/>
    <property type="match status" value="1"/>
</dbReference>
<dbReference type="KEGG" id="bgm:CAL15_21885"/>
<evidence type="ECO:0000256" key="7">
    <source>
        <dbReference type="ARBA" id="ARBA00022840"/>
    </source>
</evidence>
<keyword evidence="5 11" id="KW-0671">Queuosine biosynthesis</keyword>
<dbReference type="RefSeq" id="WP_086080427.1">
    <property type="nucleotide sequence ID" value="NZ_CP021111.1"/>
</dbReference>
<dbReference type="GO" id="GO:0008270">
    <property type="term" value="F:zinc ion binding"/>
    <property type="evidence" value="ECO:0007669"/>
    <property type="project" value="UniProtKB-UniRule"/>
</dbReference>
<sequence length="248" mass="27486">MSTPASSPGLAPTPDTRRALVLFSGGQDSTTCLAWALDRYAHVETVAFDYGQRHRIELDARLNVLRELRARYPQWQAKLGEDHLLDLSVLGQVGDTALTSDRQIEMQANGLPNTFVPGRNLLFLTLAAALGYRRQLDVLVGGMCETDFSGYPDCRDDTIKAQQVALSLGLGTRVTIETPLMWRDKAQTWQLAHDLGDMELVDLIVEHSHTCYLGERGARHDWGYGCGSCPACELRAAGWRRWQAGQTA</sequence>
<evidence type="ECO:0000256" key="4">
    <source>
        <dbReference type="ARBA" id="ARBA00022741"/>
    </source>
</evidence>
<comment type="function">
    <text evidence="11">Catalyzes the ATP-dependent conversion of 7-carboxy-7-deazaguanine (CDG) to 7-cyano-7-deazaguanine (preQ(0)).</text>
</comment>
<feature type="binding site" evidence="11">
    <location>
        <position position="211"/>
    </location>
    <ligand>
        <name>Zn(2+)</name>
        <dbReference type="ChEBI" id="CHEBI:29105"/>
    </ligand>
</feature>
<dbReference type="Gene3D" id="3.40.50.620">
    <property type="entry name" value="HUPs"/>
    <property type="match status" value="1"/>
</dbReference>
<evidence type="ECO:0000256" key="10">
    <source>
        <dbReference type="ARBA" id="ARBA00047890"/>
    </source>
</evidence>
<dbReference type="NCBIfam" id="TIGR00364">
    <property type="entry name" value="7-cyano-7-deazaguanine synthase QueC"/>
    <property type="match status" value="1"/>
</dbReference>
<dbReference type="Pfam" id="PF06508">
    <property type="entry name" value="QueC"/>
    <property type="match status" value="1"/>
</dbReference>
<dbReference type="SUPFAM" id="SSF52402">
    <property type="entry name" value="Adenine nucleotide alpha hydrolases-like"/>
    <property type="match status" value="1"/>
</dbReference>
<dbReference type="PIRSF" id="PIRSF006293">
    <property type="entry name" value="ExsB"/>
    <property type="match status" value="1"/>
</dbReference>
<feature type="binding site" evidence="11">
    <location>
        <position position="229"/>
    </location>
    <ligand>
        <name>Zn(2+)</name>
        <dbReference type="ChEBI" id="CHEBI:29105"/>
    </ligand>
</feature>
<protein>
    <recommendedName>
        <fullName evidence="9 11">7-cyano-7-deazaguanine synthase</fullName>
        <ecNumber evidence="9 11">6.3.4.20</ecNumber>
    </recommendedName>
    <alternativeName>
        <fullName evidence="11">7-cyano-7-carbaguanine synthase</fullName>
    </alternativeName>
    <alternativeName>
        <fullName evidence="11">PreQ(0) synthase</fullName>
    </alternativeName>
    <alternativeName>
        <fullName evidence="11">Queuosine biosynthesis protein QueC</fullName>
    </alternativeName>
</protein>